<name>A0A4R3M8U9_9HYPH</name>
<dbReference type="RefSeq" id="WP_132806814.1">
    <property type="nucleotide sequence ID" value="NZ_SMAK01000006.1"/>
</dbReference>
<dbReference type="GO" id="GO:0046872">
    <property type="term" value="F:metal ion binding"/>
    <property type="evidence" value="ECO:0007669"/>
    <property type="project" value="InterPro"/>
</dbReference>
<evidence type="ECO:0000313" key="8">
    <source>
        <dbReference type="EMBL" id="TCT09991.1"/>
    </source>
</evidence>
<dbReference type="InterPro" id="IPR011249">
    <property type="entry name" value="Metalloenz_LuxS/M16"/>
</dbReference>
<dbReference type="Gene3D" id="3.30.830.10">
    <property type="entry name" value="Metalloenzyme, LuxS/M16 peptidase-like"/>
    <property type="match status" value="2"/>
</dbReference>
<evidence type="ECO:0000259" key="6">
    <source>
        <dbReference type="Pfam" id="PF00675"/>
    </source>
</evidence>
<organism evidence="8 9">
    <name type="scientific">Tepidamorphus gemmatus</name>
    <dbReference type="NCBI Taxonomy" id="747076"/>
    <lineage>
        <taxon>Bacteria</taxon>
        <taxon>Pseudomonadati</taxon>
        <taxon>Pseudomonadota</taxon>
        <taxon>Alphaproteobacteria</taxon>
        <taxon>Hyphomicrobiales</taxon>
        <taxon>Tepidamorphaceae</taxon>
        <taxon>Tepidamorphus</taxon>
    </lineage>
</organism>
<keyword evidence="8" id="KW-0645">Protease</keyword>
<dbReference type="PANTHER" id="PTHR11851:SF49">
    <property type="entry name" value="MITOCHONDRIAL-PROCESSING PEPTIDASE SUBUNIT ALPHA"/>
    <property type="match status" value="1"/>
</dbReference>
<comment type="cofactor">
    <cofactor evidence="1">
        <name>Zn(2+)</name>
        <dbReference type="ChEBI" id="CHEBI:29105"/>
    </cofactor>
</comment>
<proteinExistence type="inferred from homology"/>
<evidence type="ECO:0000256" key="2">
    <source>
        <dbReference type="ARBA" id="ARBA00007261"/>
    </source>
</evidence>
<comment type="caution">
    <text evidence="8">The sequence shown here is derived from an EMBL/GenBank/DDBJ whole genome shotgun (WGS) entry which is preliminary data.</text>
</comment>
<dbReference type="InterPro" id="IPR050361">
    <property type="entry name" value="MPP/UQCRC_Complex"/>
</dbReference>
<feature type="signal peptide" evidence="5">
    <location>
        <begin position="1"/>
        <end position="29"/>
    </location>
</feature>
<comment type="similarity">
    <text evidence="2 4">Belongs to the peptidase M16 family.</text>
</comment>
<protein>
    <submittedName>
        <fullName evidence="8">Zinc protease</fullName>
    </submittedName>
</protein>
<evidence type="ECO:0000256" key="3">
    <source>
        <dbReference type="ARBA" id="ARBA00023049"/>
    </source>
</evidence>
<evidence type="ECO:0000256" key="4">
    <source>
        <dbReference type="RuleBase" id="RU004447"/>
    </source>
</evidence>
<sequence length="462" mass="49802">MQLSAPRRLVLPVLVAGLLHLPALTPAAAGSEDAVTTFTLDNGLEVVVIEDHRVPVVTHMVWYKVGSADEPPGKSGIAHFLEHLMFKGTEAHPAGEFSRVVADIGGQENAFTASDYTAYFQRVAREHLGTVMRYEADRMTGLVLAPEDVESERLVILEERSSRVENSPSAQLGEAMDAALFTNSPYGRPIIGWRHEVEGLTREDALAHYARFYTPNNAVLIVAGDVSPQEVRALAEETYGTIAPRAEVGERVRPREPEPLAPREVSLSSPRVDQEQFRRAWLVPSYNTAAPGEAEALDVLSAILGNGANSRLYRALVVANGAAASAGGWYQGSALDDTRLMVYAVPNPDTSLEDLGRAVDATIAELVAGTIPDSELTRVKNALIAEAVYAQDSQSTLARIYGTALTTGGTVEDVAGWPDRIRAVTADDVLAVARKYLVPERSVTGYLRAAPREEAKAPADRS</sequence>
<dbReference type="EMBL" id="SMAK01000006">
    <property type="protein sequence ID" value="TCT09991.1"/>
    <property type="molecule type" value="Genomic_DNA"/>
</dbReference>
<evidence type="ECO:0000313" key="9">
    <source>
        <dbReference type="Proteomes" id="UP000295678"/>
    </source>
</evidence>
<keyword evidence="9" id="KW-1185">Reference proteome</keyword>
<evidence type="ECO:0000259" key="7">
    <source>
        <dbReference type="Pfam" id="PF05193"/>
    </source>
</evidence>
<dbReference type="OrthoDB" id="9811314at2"/>
<feature type="domain" description="Peptidase M16 C-terminal" evidence="7">
    <location>
        <begin position="200"/>
        <end position="383"/>
    </location>
</feature>
<feature type="domain" description="Peptidase M16 N-terminal" evidence="6">
    <location>
        <begin position="46"/>
        <end position="191"/>
    </location>
</feature>
<dbReference type="GO" id="GO:0004222">
    <property type="term" value="F:metalloendopeptidase activity"/>
    <property type="evidence" value="ECO:0007669"/>
    <property type="project" value="InterPro"/>
</dbReference>
<evidence type="ECO:0000256" key="1">
    <source>
        <dbReference type="ARBA" id="ARBA00001947"/>
    </source>
</evidence>
<keyword evidence="5" id="KW-0732">Signal</keyword>
<dbReference type="InterPro" id="IPR011765">
    <property type="entry name" value="Pept_M16_N"/>
</dbReference>
<dbReference type="PROSITE" id="PS00143">
    <property type="entry name" value="INSULINASE"/>
    <property type="match status" value="1"/>
</dbReference>
<dbReference type="Pfam" id="PF05193">
    <property type="entry name" value="Peptidase_M16_C"/>
    <property type="match status" value="1"/>
</dbReference>
<gene>
    <name evidence="8" type="ORF">EDC22_106186</name>
</gene>
<keyword evidence="3" id="KW-0378">Hydrolase</keyword>
<evidence type="ECO:0000256" key="5">
    <source>
        <dbReference type="SAM" id="SignalP"/>
    </source>
</evidence>
<dbReference type="Proteomes" id="UP000295678">
    <property type="component" value="Unassembled WGS sequence"/>
</dbReference>
<accession>A0A4R3M8U9</accession>
<dbReference type="PANTHER" id="PTHR11851">
    <property type="entry name" value="METALLOPROTEASE"/>
    <property type="match status" value="1"/>
</dbReference>
<dbReference type="GO" id="GO:0006508">
    <property type="term" value="P:proteolysis"/>
    <property type="evidence" value="ECO:0007669"/>
    <property type="project" value="UniProtKB-KW"/>
</dbReference>
<feature type="chain" id="PRO_5020229496" evidence="5">
    <location>
        <begin position="30"/>
        <end position="462"/>
    </location>
</feature>
<dbReference type="InterPro" id="IPR007863">
    <property type="entry name" value="Peptidase_M16_C"/>
</dbReference>
<keyword evidence="3" id="KW-0482">Metalloprotease</keyword>
<dbReference type="Pfam" id="PF00675">
    <property type="entry name" value="Peptidase_M16"/>
    <property type="match status" value="1"/>
</dbReference>
<dbReference type="AlphaFoldDB" id="A0A4R3M8U9"/>
<reference evidence="8 9" key="1">
    <citation type="submission" date="2019-03" db="EMBL/GenBank/DDBJ databases">
        <title>Genomic Encyclopedia of Type Strains, Phase IV (KMG-IV): sequencing the most valuable type-strain genomes for metagenomic binning, comparative biology and taxonomic classification.</title>
        <authorList>
            <person name="Goeker M."/>
        </authorList>
    </citation>
    <scope>NUCLEOTIDE SEQUENCE [LARGE SCALE GENOMIC DNA]</scope>
    <source>
        <strain evidence="8 9">DSM 19345</strain>
    </source>
</reference>
<dbReference type="InterPro" id="IPR001431">
    <property type="entry name" value="Pept_M16_Zn_BS"/>
</dbReference>
<dbReference type="SUPFAM" id="SSF63411">
    <property type="entry name" value="LuxS/MPP-like metallohydrolase"/>
    <property type="match status" value="2"/>
</dbReference>